<dbReference type="Proteomes" id="UP000600565">
    <property type="component" value="Unassembled WGS sequence"/>
</dbReference>
<protein>
    <submittedName>
        <fullName evidence="2">ABC transporter permease</fullName>
    </submittedName>
</protein>
<keyword evidence="3" id="KW-1185">Reference proteome</keyword>
<feature type="transmembrane region" description="Helical" evidence="1">
    <location>
        <begin position="240"/>
        <end position="263"/>
    </location>
</feature>
<feature type="transmembrane region" description="Helical" evidence="1">
    <location>
        <begin position="206"/>
        <end position="228"/>
    </location>
</feature>
<feature type="transmembrane region" description="Helical" evidence="1">
    <location>
        <begin position="107"/>
        <end position="132"/>
    </location>
</feature>
<dbReference type="PANTHER" id="PTHR37305">
    <property type="entry name" value="INTEGRAL MEMBRANE PROTEIN-RELATED"/>
    <property type="match status" value="1"/>
</dbReference>
<proteinExistence type="predicted"/>
<keyword evidence="1" id="KW-1133">Transmembrane helix</keyword>
<dbReference type="Pfam" id="PF12679">
    <property type="entry name" value="ABC2_membrane_2"/>
    <property type="match status" value="1"/>
</dbReference>
<name>A0ABR8XRZ4_9BACL</name>
<evidence type="ECO:0000313" key="3">
    <source>
        <dbReference type="Proteomes" id="UP000600565"/>
    </source>
</evidence>
<feature type="transmembrane region" description="Helical" evidence="1">
    <location>
        <begin position="283"/>
        <end position="306"/>
    </location>
</feature>
<keyword evidence="1" id="KW-0812">Transmembrane</keyword>
<sequence length="312" mass="34989">MQYVKNEWIKMWSQKNAWIMLGLVLALLAFVSGMNKYYGVDSDTKEARIEANENWLTHNNEMLNAEGMAEADKQYYQDEIAMTEYRIAQDLPSFDATMISEHMEMSITLTIVMISIFTVVIAAGIVSSEFGTGTIKMLLTRPVARWKILLSKLVTTILYGLTLMASGLIFAYILGIILFNTDPAVSLSIVNGQVMEETVKIPYLEMILYSAGSTLMTILFAFMIGTIFGSSTLAVSLSLFILLMGSTATMFIAQYDFAKYIWFANDLSFYAPGSMPLIEGLTFTFSLIVNIVYAIVFLAITFIYFMKRDITA</sequence>
<dbReference type="RefSeq" id="WP_191705125.1">
    <property type="nucleotide sequence ID" value="NZ_JACSPW010000019.1"/>
</dbReference>
<dbReference type="PANTHER" id="PTHR37305:SF1">
    <property type="entry name" value="MEMBRANE PROTEIN"/>
    <property type="match status" value="1"/>
</dbReference>
<feature type="transmembrane region" description="Helical" evidence="1">
    <location>
        <begin position="153"/>
        <end position="179"/>
    </location>
</feature>
<evidence type="ECO:0000256" key="1">
    <source>
        <dbReference type="SAM" id="Phobius"/>
    </source>
</evidence>
<reference evidence="2 3" key="1">
    <citation type="submission" date="2020-08" db="EMBL/GenBank/DDBJ databases">
        <title>A Genomic Blueprint of the Chicken Gut Microbiome.</title>
        <authorList>
            <person name="Gilroy R."/>
            <person name="Ravi A."/>
            <person name="Getino M."/>
            <person name="Pursley I."/>
            <person name="Horton D.L."/>
            <person name="Alikhan N.-F."/>
            <person name="Baker D."/>
            <person name="Gharbi K."/>
            <person name="Hall N."/>
            <person name="Watson M."/>
            <person name="Adriaenssens E.M."/>
            <person name="Foster-Nyarko E."/>
            <person name="Jarju S."/>
            <person name="Secka A."/>
            <person name="Antonio M."/>
            <person name="Oren A."/>
            <person name="Chaudhuri R."/>
            <person name="La Ragione R.M."/>
            <person name="Hildebrand F."/>
            <person name="Pallen M.J."/>
        </authorList>
    </citation>
    <scope>NUCLEOTIDE SEQUENCE [LARGE SCALE GENOMIC DNA]</scope>
    <source>
        <strain evidence="2 3">Sa1YVA6</strain>
    </source>
</reference>
<evidence type="ECO:0000313" key="2">
    <source>
        <dbReference type="EMBL" id="MBD8034629.1"/>
    </source>
</evidence>
<comment type="caution">
    <text evidence="2">The sequence shown here is derived from an EMBL/GenBank/DDBJ whole genome shotgun (WGS) entry which is preliminary data.</text>
</comment>
<accession>A0ABR8XRZ4</accession>
<dbReference type="EMBL" id="JACSPW010000019">
    <property type="protein sequence ID" value="MBD8034629.1"/>
    <property type="molecule type" value="Genomic_DNA"/>
</dbReference>
<gene>
    <name evidence="2" type="ORF">H9632_16295</name>
</gene>
<keyword evidence="1" id="KW-0472">Membrane</keyword>
<organism evidence="2 3">
    <name type="scientific">Solibacillus merdavium</name>
    <dbReference type="NCBI Taxonomy" id="2762218"/>
    <lineage>
        <taxon>Bacteria</taxon>
        <taxon>Bacillati</taxon>
        <taxon>Bacillota</taxon>
        <taxon>Bacilli</taxon>
        <taxon>Bacillales</taxon>
        <taxon>Caryophanaceae</taxon>
        <taxon>Solibacillus</taxon>
    </lineage>
</organism>